<proteinExistence type="predicted"/>
<dbReference type="InterPro" id="IPR054206">
    <property type="entry name" value="DUF6912"/>
</dbReference>
<gene>
    <name evidence="1" type="ORF">UFOPK2967_00888</name>
    <name evidence="2" type="ORF">UFOPK3587_00560</name>
    <name evidence="3" type="ORF">UFOPK3984_00019</name>
    <name evidence="4" type="ORF">UFOPK4114_00224</name>
</gene>
<evidence type="ECO:0000313" key="1">
    <source>
        <dbReference type="EMBL" id="CAB4790254.1"/>
    </source>
</evidence>
<name>A0A6J7G7H5_9ZZZZ</name>
<dbReference type="EMBL" id="CAFAAC010000066">
    <property type="protein sequence ID" value="CAB4790254.1"/>
    <property type="molecule type" value="Genomic_DNA"/>
</dbReference>
<organism evidence="2">
    <name type="scientific">freshwater metagenome</name>
    <dbReference type="NCBI Taxonomy" id="449393"/>
    <lineage>
        <taxon>unclassified sequences</taxon>
        <taxon>metagenomes</taxon>
        <taxon>ecological metagenomes</taxon>
    </lineage>
</organism>
<evidence type="ECO:0000313" key="3">
    <source>
        <dbReference type="EMBL" id="CAB4974819.1"/>
    </source>
</evidence>
<accession>A0A6J7G7H5</accession>
<dbReference type="EMBL" id="CAFBOP010000001">
    <property type="protein sequence ID" value="CAB4974819.1"/>
    <property type="molecule type" value="Genomic_DNA"/>
</dbReference>
<sequence length="129" mass="14298">MRGYIALTPKELATFLVDGESRFERAFITTQAFFESNSEVDEEEREFDLSCLAADESRALQGTQARVGLTIAVDLKSAQTGAEDGSQVLLLAPISWTQVEALLVAETLEPELTWYATQEIADVLPQWVK</sequence>
<evidence type="ECO:0000313" key="4">
    <source>
        <dbReference type="EMBL" id="CAB5010477.1"/>
    </source>
</evidence>
<dbReference type="Pfam" id="PF21853">
    <property type="entry name" value="DUF6912"/>
    <property type="match status" value="1"/>
</dbReference>
<protein>
    <submittedName>
        <fullName evidence="2">Unannotated protein</fullName>
    </submittedName>
</protein>
<reference evidence="2" key="1">
    <citation type="submission" date="2020-05" db="EMBL/GenBank/DDBJ databases">
        <authorList>
            <person name="Chiriac C."/>
            <person name="Salcher M."/>
            <person name="Ghai R."/>
            <person name="Kavagutti S V."/>
        </authorList>
    </citation>
    <scope>NUCLEOTIDE SEQUENCE</scope>
</reference>
<dbReference type="EMBL" id="CAFBPP010000004">
    <property type="protein sequence ID" value="CAB5010477.1"/>
    <property type="molecule type" value="Genomic_DNA"/>
</dbReference>
<evidence type="ECO:0000313" key="2">
    <source>
        <dbReference type="EMBL" id="CAB4902408.1"/>
    </source>
</evidence>
<dbReference type="AlphaFoldDB" id="A0A6J7G7H5"/>
<dbReference type="EMBL" id="CAFBMN010000019">
    <property type="protein sequence ID" value="CAB4902408.1"/>
    <property type="molecule type" value="Genomic_DNA"/>
</dbReference>